<keyword evidence="1" id="KW-0812">Transmembrane</keyword>
<name>A0ABS5Z3T7_9ACTN</name>
<protein>
    <submittedName>
        <fullName evidence="2">Uncharacterized protein</fullName>
    </submittedName>
</protein>
<feature type="transmembrane region" description="Helical" evidence="1">
    <location>
        <begin position="112"/>
        <end position="137"/>
    </location>
</feature>
<evidence type="ECO:0000313" key="2">
    <source>
        <dbReference type="EMBL" id="MBU2670359.1"/>
    </source>
</evidence>
<gene>
    <name evidence="2" type="ORF">KOI35_43345</name>
</gene>
<feature type="transmembrane region" description="Helical" evidence="1">
    <location>
        <begin position="32"/>
        <end position="50"/>
    </location>
</feature>
<evidence type="ECO:0000313" key="3">
    <source>
        <dbReference type="Proteomes" id="UP001519654"/>
    </source>
</evidence>
<keyword evidence="1" id="KW-0472">Membrane</keyword>
<keyword evidence="3" id="KW-1185">Reference proteome</keyword>
<sequence>MTSNSLPADADPRQLLADTRGLARQVRHDQRLTWVALLVLAGLTLVAIPIDWFTMKVDCLPPISLPKGQMMECTFDRRAYLWFWPPALLLAYAAIAYFYLRAARARGIGARVRPYVVTGAVLTGLFLAAGIAIRVYLATHDAPEGPLPGWFLLLDRTLAPWGIMGLALLVLARIERNVALLAFTVGYLIVALVPVNFGWAYHSPDPRLEFLPQQVINGIVLLLGSIGFFLAGRRRAASAPLDEQPVR</sequence>
<proteinExistence type="predicted"/>
<evidence type="ECO:0000256" key="1">
    <source>
        <dbReference type="SAM" id="Phobius"/>
    </source>
</evidence>
<comment type="caution">
    <text evidence="2">The sequence shown here is derived from an EMBL/GenBank/DDBJ whole genome shotgun (WGS) entry which is preliminary data.</text>
</comment>
<keyword evidence="1" id="KW-1133">Transmembrane helix</keyword>
<dbReference type="RefSeq" id="WP_215795588.1">
    <property type="nucleotide sequence ID" value="NZ_JAHKKG010000019.1"/>
</dbReference>
<reference evidence="2 3" key="1">
    <citation type="submission" date="2021-06" db="EMBL/GenBank/DDBJ databases">
        <title>Actinoplanes lichenicola sp. nov., and Actinoplanes ovalisporus sp. nov., isolated from lichen in Thailand.</title>
        <authorList>
            <person name="Saeng-In P."/>
            <person name="Kanchanasin P."/>
            <person name="Yuki M."/>
            <person name="Kudo T."/>
            <person name="Ohkuma M."/>
            <person name="Phongsopitanun W."/>
            <person name="Tanasupawat S."/>
        </authorList>
    </citation>
    <scope>NUCLEOTIDE SEQUENCE [LARGE SCALE GENOMIC DNA]</scope>
    <source>
        <strain evidence="2 3">NBRC 110975</strain>
    </source>
</reference>
<feature type="transmembrane region" description="Helical" evidence="1">
    <location>
        <begin position="178"/>
        <end position="199"/>
    </location>
</feature>
<accession>A0ABS5Z3T7</accession>
<dbReference type="EMBL" id="JAHKKG010000019">
    <property type="protein sequence ID" value="MBU2670359.1"/>
    <property type="molecule type" value="Genomic_DNA"/>
</dbReference>
<feature type="transmembrane region" description="Helical" evidence="1">
    <location>
        <begin position="211"/>
        <end position="231"/>
    </location>
</feature>
<organism evidence="2 3">
    <name type="scientific">Paractinoplanes bogorensis</name>
    <dbReference type="NCBI Taxonomy" id="1610840"/>
    <lineage>
        <taxon>Bacteria</taxon>
        <taxon>Bacillati</taxon>
        <taxon>Actinomycetota</taxon>
        <taxon>Actinomycetes</taxon>
        <taxon>Micromonosporales</taxon>
        <taxon>Micromonosporaceae</taxon>
        <taxon>Paractinoplanes</taxon>
    </lineage>
</organism>
<feature type="transmembrane region" description="Helical" evidence="1">
    <location>
        <begin position="79"/>
        <end position="100"/>
    </location>
</feature>
<dbReference type="Proteomes" id="UP001519654">
    <property type="component" value="Unassembled WGS sequence"/>
</dbReference>
<feature type="transmembrane region" description="Helical" evidence="1">
    <location>
        <begin position="149"/>
        <end position="171"/>
    </location>
</feature>